<protein>
    <submittedName>
        <fullName evidence="2">Uncharacterized protein</fullName>
    </submittedName>
</protein>
<gene>
    <name evidence="2" type="primary">Dsim\GD29582</name>
    <name evidence="2" type="ORF">Dsimw501_GD29582</name>
</gene>
<dbReference type="Proteomes" id="UP000035880">
    <property type="component" value="Chromosome 2R"/>
</dbReference>
<reference evidence="2" key="2">
    <citation type="submission" date="2014-06" db="EMBL/GenBank/DDBJ databases">
        <authorList>
            <person name="Hu T."/>
            <person name="Eisen M.B."/>
            <person name="Thornton K.R."/>
            <person name="Andolfatto P."/>
        </authorList>
    </citation>
    <scope>NUCLEOTIDE SEQUENCE</scope>
    <source>
        <strain evidence="2">W501</strain>
    </source>
</reference>
<dbReference type="OrthoDB" id="7816287at2759"/>
<reference evidence="2" key="3">
    <citation type="submission" date="2015-04" db="EMBL/GenBank/DDBJ databases">
        <authorList>
            <consortium name="FlyBase"/>
        </authorList>
    </citation>
    <scope>NUCLEOTIDE SEQUENCE</scope>
    <source>
        <strain evidence="2">W501</strain>
    </source>
</reference>
<dbReference type="KEGG" id="dsi:Dsimw501_GD29582"/>
<organism evidence="2">
    <name type="scientific">Drosophila simulans</name>
    <name type="common">Fruit fly</name>
    <dbReference type="NCBI Taxonomy" id="7240"/>
    <lineage>
        <taxon>Eukaryota</taxon>
        <taxon>Metazoa</taxon>
        <taxon>Ecdysozoa</taxon>
        <taxon>Arthropoda</taxon>
        <taxon>Hexapoda</taxon>
        <taxon>Insecta</taxon>
        <taxon>Pterygota</taxon>
        <taxon>Neoptera</taxon>
        <taxon>Endopterygota</taxon>
        <taxon>Diptera</taxon>
        <taxon>Brachycera</taxon>
        <taxon>Muscomorpha</taxon>
        <taxon>Ephydroidea</taxon>
        <taxon>Drosophilidae</taxon>
        <taxon>Drosophila</taxon>
        <taxon>Sophophora</taxon>
    </lineage>
</organism>
<evidence type="ECO:0000313" key="2">
    <source>
        <dbReference type="EMBL" id="KMY91666.1"/>
    </source>
</evidence>
<sequence length="96" mass="10500">MALTPTGAGAPVLRSCGTHSATHTHDLKQQPTANMQQGAQLMCGFGFMAYGFDCCHRSIDFSLMPSIGKPKTEIKVKCKALKTAELKRQNKQFVEQ</sequence>
<dbReference type="EMBL" id="CM002911">
    <property type="protein sequence ID" value="KMY91666.1"/>
    <property type="molecule type" value="Genomic_DNA"/>
</dbReference>
<dbReference type="AlphaFoldDB" id="A0A0J9R6K5"/>
<reference evidence="2" key="1">
    <citation type="journal article" date="2013" name="Genome Res.">
        <title>A second-generation assembly of the Drosophila simulans genome provides new insights into patterns of lineage-specific divergence.</title>
        <authorList>
            <person name="Hu T.T."/>
            <person name="Eisen M.B."/>
            <person name="Thornton K.R."/>
            <person name="Andolfatto P."/>
        </authorList>
    </citation>
    <scope>NUCLEOTIDE SEQUENCE [LARGE SCALE GENOMIC DNA]</scope>
    <source>
        <strain evidence="2">W501</strain>
    </source>
</reference>
<feature type="region of interest" description="Disordered" evidence="1">
    <location>
        <begin position="1"/>
        <end position="32"/>
    </location>
</feature>
<accession>A0A0J9R6K5</accession>
<proteinExistence type="predicted"/>
<evidence type="ECO:0000256" key="1">
    <source>
        <dbReference type="SAM" id="MobiDB-lite"/>
    </source>
</evidence>
<name>A0A0J9R6K5_DROSI</name>